<feature type="region of interest" description="Disordered" evidence="1">
    <location>
        <begin position="325"/>
        <end position="424"/>
    </location>
</feature>
<dbReference type="InterPro" id="IPR021833">
    <property type="entry name" value="DUF3425"/>
</dbReference>
<feature type="compositionally biased region" description="Polar residues" evidence="1">
    <location>
        <begin position="400"/>
        <end position="424"/>
    </location>
</feature>
<dbReference type="Pfam" id="PF00106">
    <property type="entry name" value="adh_short"/>
    <property type="match status" value="1"/>
</dbReference>
<dbReference type="CDD" id="cd14688">
    <property type="entry name" value="bZIP_YAP"/>
    <property type="match status" value="1"/>
</dbReference>
<dbReference type="PANTHER" id="PTHR38116:SF8">
    <property type="entry name" value="BZIP DOMAIN-CONTAINING PROTEIN"/>
    <property type="match status" value="1"/>
</dbReference>
<gene>
    <name evidence="3" type="ORF">ALT_8757</name>
</gene>
<dbReference type="Pfam" id="PF11905">
    <property type="entry name" value="DUF3425"/>
    <property type="match status" value="1"/>
</dbReference>
<comment type="caution">
    <text evidence="3">The sequence shown here is derived from an EMBL/GenBank/DDBJ whole genome shotgun (WGS) entry which is preliminary data.</text>
</comment>
<organism evidence="3 4">
    <name type="scientific">Aspergillus lentulus</name>
    <dbReference type="NCBI Taxonomy" id="293939"/>
    <lineage>
        <taxon>Eukaryota</taxon>
        <taxon>Fungi</taxon>
        <taxon>Dikarya</taxon>
        <taxon>Ascomycota</taxon>
        <taxon>Pezizomycotina</taxon>
        <taxon>Eurotiomycetes</taxon>
        <taxon>Eurotiomycetidae</taxon>
        <taxon>Eurotiales</taxon>
        <taxon>Aspergillaceae</taxon>
        <taxon>Aspergillus</taxon>
        <taxon>Aspergillus subgen. Fumigati</taxon>
    </lineage>
</organism>
<dbReference type="SUPFAM" id="SSF51735">
    <property type="entry name" value="NAD(P)-binding Rossmann-fold domains"/>
    <property type="match status" value="1"/>
</dbReference>
<evidence type="ECO:0000259" key="2">
    <source>
        <dbReference type="PROSITE" id="PS00036"/>
    </source>
</evidence>
<evidence type="ECO:0000313" key="3">
    <source>
        <dbReference type="EMBL" id="GAQ11436.1"/>
    </source>
</evidence>
<dbReference type="InterPro" id="IPR036291">
    <property type="entry name" value="NAD(P)-bd_dom_sf"/>
</dbReference>
<accession>A0AAN4TE78</accession>
<dbReference type="AlphaFoldDB" id="A0AAN4TE78"/>
<dbReference type="Gene3D" id="3.40.50.720">
    <property type="entry name" value="NAD(P)-binding Rossmann-like Domain"/>
    <property type="match status" value="1"/>
</dbReference>
<dbReference type="PRINTS" id="PR00081">
    <property type="entry name" value="GDHRDH"/>
</dbReference>
<dbReference type="PROSITE" id="PS00036">
    <property type="entry name" value="BZIP_BASIC"/>
    <property type="match status" value="1"/>
</dbReference>
<name>A0AAN4TE78_ASPLE</name>
<dbReference type="InterPro" id="IPR002347">
    <property type="entry name" value="SDR_fam"/>
</dbReference>
<dbReference type="InterPro" id="IPR004827">
    <property type="entry name" value="bZIP"/>
</dbReference>
<evidence type="ECO:0000313" key="4">
    <source>
        <dbReference type="Proteomes" id="UP000051487"/>
    </source>
</evidence>
<dbReference type="EMBL" id="BCLY01000016">
    <property type="protein sequence ID" value="GAQ11436.1"/>
    <property type="molecule type" value="Genomic_DNA"/>
</dbReference>
<dbReference type="PANTHER" id="PTHR38116">
    <property type="entry name" value="CHROMOSOME 7, WHOLE GENOME SHOTGUN SEQUENCE"/>
    <property type="match status" value="1"/>
</dbReference>
<reference evidence="3 4" key="1">
    <citation type="submission" date="2015-11" db="EMBL/GenBank/DDBJ databases">
        <title>Aspergillus lentulus strain IFM 54703T.</title>
        <authorList>
            <person name="Kusuya Y."/>
            <person name="Sakai K."/>
            <person name="Kamei K."/>
            <person name="Takahashi H."/>
            <person name="Yaguchi T."/>
        </authorList>
    </citation>
    <scope>NUCLEOTIDE SEQUENCE [LARGE SCALE GENOMIC DNA]</scope>
    <source>
        <strain evidence="3 4">IFM 54703</strain>
    </source>
</reference>
<evidence type="ECO:0000256" key="1">
    <source>
        <dbReference type="SAM" id="MobiDB-lite"/>
    </source>
</evidence>
<protein>
    <submittedName>
        <fullName evidence="3">Diacetyl reductase [(S)-acetoin forming]</fullName>
    </submittedName>
</protein>
<feature type="domain" description="BZIP" evidence="2">
    <location>
        <begin position="326"/>
        <end position="340"/>
    </location>
</feature>
<sequence length="677" mass="73938">MSHPLVLITGANQGVGRATAQILAAKHNYHVIISSRNPEAGEAVAADIRNGGHRATSLQLELTSEDSIKAAVSTIERDFGYLDVLINNAGILIDCEKSLTPWEIYNRTFTTNVIGTGVLTEYLVPLLQRAKAGPPRIVFLTSIMGSLDKATDTSLPWYPIDYKVYDASKAALNMLMLNYARVLDPVGGKVNAVCPGYVKTNMTRWNEYGVTPEEGAKRVVEMATLGEDGETRTFSSSNGAIPCFQAHCRCSTASSSLAASPIARRQQESSVSQRRAIFLTTQLRAESYERLPASKPLPLRITMQQTPGAQPKPKSARPKRVITEARKLQNREAQRAYRQRQKERLQSNRARTGQKGGASRYQQLQPYPTKNVEGEASSGPAHEGFGQSYILPDAPETPFYSISGTDLSVSTPSSEPLPATQSISGSTVGPYGGVGLLELLLSNSTPNWSLNVDYLLAESNDQPFCPTPAEEVNDESAEHFATSTSNPTSACTPQFSRQGHSPHCNTSSTYLADPYKNRLQTPKTNFFSACLYNAPIIGISIEEFFSYNCMSLCSPFYRQTTSSTDPQKLLSDVSTPYPLVPAHLQPTLPQVLIPHHPLFDLIPIPTLRSRAIILSAAVPHLVDMFELKGDILQGGLLCLGSGSGSGSGQPWEVGSWEVAPWFFKKWKLLLDSHWGDL</sequence>
<feature type="compositionally biased region" description="Basic and acidic residues" evidence="1">
    <location>
        <begin position="325"/>
        <end position="346"/>
    </location>
</feature>
<dbReference type="Proteomes" id="UP000051487">
    <property type="component" value="Unassembled WGS sequence"/>
</dbReference>
<dbReference type="GO" id="GO:0003700">
    <property type="term" value="F:DNA-binding transcription factor activity"/>
    <property type="evidence" value="ECO:0007669"/>
    <property type="project" value="InterPro"/>
</dbReference>
<proteinExistence type="predicted"/>